<sequence>MANAAAAIPYQPVTTARYHKKEQKPICNNTHKKPTNNMPFHKQYADGSPRPLCRGWLHGMSALTSLSLTYGCWNDIPSVAAPVVMNICFFLVISSLVHLVPWQSKSLEEAITRIDKACILVLCWTSYMTPQVHESEACKPDFVYSLVTVAVPLGLGIIAVLCGAGPIAFASFFCAIAPNMWFYGMHVEDSEVFYCILGSTVLYAIGFYLYGSQAGGHHPVWGYHEWFHLLATIGLVISARAVFALSSYTSETCSPSILAESVVGIVSNSTNYTAAEVYSSSSTEVEVEAITELLAWLGLRLDLSFLSGAI</sequence>
<evidence type="ECO:0000313" key="2">
    <source>
        <dbReference type="EMBL" id="CAB9504300.1"/>
    </source>
</evidence>
<name>A0A9N8DLK7_9STRA</name>
<dbReference type="Proteomes" id="UP001153069">
    <property type="component" value="Unassembled WGS sequence"/>
</dbReference>
<organism evidence="2 3">
    <name type="scientific">Seminavis robusta</name>
    <dbReference type="NCBI Taxonomy" id="568900"/>
    <lineage>
        <taxon>Eukaryota</taxon>
        <taxon>Sar</taxon>
        <taxon>Stramenopiles</taxon>
        <taxon>Ochrophyta</taxon>
        <taxon>Bacillariophyta</taxon>
        <taxon>Bacillariophyceae</taxon>
        <taxon>Bacillariophycidae</taxon>
        <taxon>Naviculales</taxon>
        <taxon>Naviculaceae</taxon>
        <taxon>Seminavis</taxon>
    </lineage>
</organism>
<evidence type="ECO:0008006" key="4">
    <source>
        <dbReference type="Google" id="ProtNLM"/>
    </source>
</evidence>
<comment type="caution">
    <text evidence="2">The sequence shown here is derived from an EMBL/GenBank/DDBJ whole genome shotgun (WGS) entry which is preliminary data.</text>
</comment>
<keyword evidence="1" id="KW-0812">Transmembrane</keyword>
<proteinExistence type="predicted"/>
<feature type="transmembrane region" description="Helical" evidence="1">
    <location>
        <begin position="226"/>
        <end position="245"/>
    </location>
</feature>
<reference evidence="2" key="1">
    <citation type="submission" date="2020-06" db="EMBL/GenBank/DDBJ databases">
        <authorList>
            <consortium name="Plant Systems Biology data submission"/>
        </authorList>
    </citation>
    <scope>NUCLEOTIDE SEQUENCE</scope>
    <source>
        <strain evidence="2">D6</strain>
    </source>
</reference>
<evidence type="ECO:0000313" key="3">
    <source>
        <dbReference type="Proteomes" id="UP001153069"/>
    </source>
</evidence>
<feature type="transmembrane region" description="Helical" evidence="1">
    <location>
        <begin position="192"/>
        <end position="211"/>
    </location>
</feature>
<dbReference type="EMBL" id="CAICTM010000191">
    <property type="protein sequence ID" value="CAB9504300.1"/>
    <property type="molecule type" value="Genomic_DNA"/>
</dbReference>
<dbReference type="AlphaFoldDB" id="A0A9N8DLK7"/>
<protein>
    <recommendedName>
        <fullName evidence="4">Transmembrane protein</fullName>
    </recommendedName>
</protein>
<accession>A0A9N8DLK7</accession>
<keyword evidence="1" id="KW-1133">Transmembrane helix</keyword>
<evidence type="ECO:0000256" key="1">
    <source>
        <dbReference type="SAM" id="Phobius"/>
    </source>
</evidence>
<feature type="transmembrane region" description="Helical" evidence="1">
    <location>
        <begin position="79"/>
        <end position="100"/>
    </location>
</feature>
<gene>
    <name evidence="2" type="ORF">SEMRO_192_G082450.1</name>
</gene>
<keyword evidence="1" id="KW-0472">Membrane</keyword>
<feature type="transmembrane region" description="Helical" evidence="1">
    <location>
        <begin position="142"/>
        <end position="161"/>
    </location>
</feature>
<keyword evidence="3" id="KW-1185">Reference proteome</keyword>